<evidence type="ECO:0000313" key="2">
    <source>
        <dbReference type="EMBL" id="TLP41187.1"/>
    </source>
</evidence>
<sequence>MKKLLLFFFIFIVATNLSAQKTSDIWIRTSQPDYTKMTVVDTSASTTTVLKIKKVNGKNKYVTLTEAFKEFHLRNISTIQKFIQKNKYDGVCNLKIEFNITKDGYYFLSTYDAYVYKK</sequence>
<dbReference type="AlphaFoldDB" id="A0A5R8Y4Z9"/>
<dbReference type="RefSeq" id="WP_138151591.1">
    <property type="nucleotide sequence ID" value="NZ_VANU01000001.1"/>
</dbReference>
<reference evidence="2 3" key="1">
    <citation type="submission" date="2019-05" db="EMBL/GenBank/DDBJ databases">
        <title>Arcobacter sp. nov., isolated from sea sediment.</title>
        <authorList>
            <person name="Kim W."/>
        </authorList>
    </citation>
    <scope>NUCLEOTIDE SEQUENCE [LARGE SCALE GENOMIC DNA]</scope>
    <source>
        <strain evidence="2 3">CAU 1517</strain>
    </source>
</reference>
<protein>
    <submittedName>
        <fullName evidence="2">Uncharacterized protein</fullName>
    </submittedName>
</protein>
<keyword evidence="1" id="KW-0732">Signal</keyword>
<evidence type="ECO:0000256" key="1">
    <source>
        <dbReference type="SAM" id="SignalP"/>
    </source>
</evidence>
<accession>A0A5R8Y4Z9</accession>
<feature type="chain" id="PRO_5024298112" evidence="1">
    <location>
        <begin position="20"/>
        <end position="118"/>
    </location>
</feature>
<gene>
    <name evidence="2" type="ORF">FDK22_03960</name>
</gene>
<feature type="signal peptide" evidence="1">
    <location>
        <begin position="1"/>
        <end position="19"/>
    </location>
</feature>
<dbReference type="EMBL" id="VANU01000001">
    <property type="protein sequence ID" value="TLP41187.1"/>
    <property type="molecule type" value="Genomic_DNA"/>
</dbReference>
<proteinExistence type="predicted"/>
<keyword evidence="3" id="KW-1185">Reference proteome</keyword>
<organism evidence="2 3">
    <name type="scientific">Arcobacter arenosus</name>
    <dbReference type="NCBI Taxonomy" id="2576037"/>
    <lineage>
        <taxon>Bacteria</taxon>
        <taxon>Pseudomonadati</taxon>
        <taxon>Campylobacterota</taxon>
        <taxon>Epsilonproteobacteria</taxon>
        <taxon>Campylobacterales</taxon>
        <taxon>Arcobacteraceae</taxon>
        <taxon>Arcobacter</taxon>
    </lineage>
</organism>
<evidence type="ECO:0000313" key="3">
    <source>
        <dbReference type="Proteomes" id="UP000308901"/>
    </source>
</evidence>
<name>A0A5R8Y4Z9_9BACT</name>
<comment type="caution">
    <text evidence="2">The sequence shown here is derived from an EMBL/GenBank/DDBJ whole genome shotgun (WGS) entry which is preliminary data.</text>
</comment>
<dbReference type="Proteomes" id="UP000308901">
    <property type="component" value="Unassembled WGS sequence"/>
</dbReference>